<dbReference type="InterPro" id="IPR041588">
    <property type="entry name" value="Integrase_H2C2"/>
</dbReference>
<dbReference type="InterPro" id="IPR050951">
    <property type="entry name" value="Retrovirus_Pol_polyprotein"/>
</dbReference>
<dbReference type="InterPro" id="IPR036397">
    <property type="entry name" value="RNaseH_sf"/>
</dbReference>
<accession>A0AAE1HH52</accession>
<dbReference type="PANTHER" id="PTHR37984:SF5">
    <property type="entry name" value="PROTEIN NYNRIN-LIKE"/>
    <property type="match status" value="1"/>
</dbReference>
<gene>
    <name evidence="3" type="ORF">KUF71_010464</name>
</gene>
<dbReference type="Gene3D" id="1.10.340.70">
    <property type="match status" value="1"/>
</dbReference>
<name>A0AAE1HH52_9NEOP</name>
<dbReference type="InterPro" id="IPR043502">
    <property type="entry name" value="DNA/RNA_pol_sf"/>
</dbReference>
<dbReference type="AlphaFoldDB" id="A0AAE1HH52"/>
<reference evidence="3" key="1">
    <citation type="submission" date="2021-07" db="EMBL/GenBank/DDBJ databases">
        <authorList>
            <person name="Catto M.A."/>
            <person name="Jacobson A."/>
            <person name="Kennedy G."/>
            <person name="Labadie P."/>
            <person name="Hunt B.G."/>
            <person name="Srinivasan R."/>
        </authorList>
    </citation>
    <scope>NUCLEOTIDE SEQUENCE</scope>
    <source>
        <strain evidence="3">PL_HMW_Pooled</strain>
        <tissue evidence="3">Head</tissue>
    </source>
</reference>
<dbReference type="Pfam" id="PF17921">
    <property type="entry name" value="Integrase_H2C2"/>
    <property type="match status" value="1"/>
</dbReference>
<keyword evidence="4" id="KW-1185">Reference proteome</keyword>
<dbReference type="Pfam" id="PF00665">
    <property type="entry name" value="rve"/>
    <property type="match status" value="1"/>
</dbReference>
<evidence type="ECO:0000313" key="3">
    <source>
        <dbReference type="EMBL" id="KAK3921249.1"/>
    </source>
</evidence>
<protein>
    <recommendedName>
        <fullName evidence="1">RNA-directed DNA polymerase</fullName>
        <ecNumber evidence="1">2.7.7.49</ecNumber>
    </recommendedName>
</protein>
<evidence type="ECO:0000256" key="1">
    <source>
        <dbReference type="ARBA" id="ARBA00012493"/>
    </source>
</evidence>
<sequence length="650" mass="73196">MEVDSGAGVSLVTKKFLYEHFPQLVISKSNVSLSSASGPITVCGEVSVCVAQADRKHELKLVVCDNLEYNIPLLGRPWLDKLVPSWREILNPSTIVAKINSVQVPTVDEFKLLYPRIFDPSNDDPIIGYSAVLVLKEGAIPVKHRSYKVPFGLSKEINNTLDKMVEEGKAVPVRHADWASPAFPVPKRNGQHRLVVDFKKSLNPQLRVDHYPIPSPEEIFSDLANSSLFVSLDLKDAYMQLPLSPESQDLCIMTTPRGFYKLLRLPFDVMVCPINVKIATPVPLTSQKIASEICNDPVLEQVFKHVHLGWPPKDKFKDNPAIQPYFKLRDSITIVNKCLMFSTRVIIPCTLQKEVLKALHEGHPGIVRSKLLAKMYVWWPSLGVDLTQMSSSCSICALVNFKSEKVFIPWPQPKGPFERVHIDFYEKRSKSYLILCDAFSKWLHVAFMPTTNASQLIMELMSVFAMFGPPKYLVSDNGQPFDSNDYAQFCTSFNIKIVHSPPYCPQSNGQAEKSVDLAKKGIEKIILSETTANSQALENDLLLIQNRLSKFLFHYRNTPTTTTLKSPNEMLLSFRPRTLLSQLLPESNVNLRDYHFKIGEIVKFRLNKSSEPVTAVIVSSKGDNIYIVSIHGVEKEVHHNQLSRAGGRVL</sequence>
<dbReference type="PANTHER" id="PTHR37984">
    <property type="entry name" value="PROTEIN CBG26694"/>
    <property type="match status" value="1"/>
</dbReference>
<dbReference type="Proteomes" id="UP001219518">
    <property type="component" value="Unassembled WGS sequence"/>
</dbReference>
<dbReference type="GO" id="GO:0003964">
    <property type="term" value="F:RNA-directed DNA polymerase activity"/>
    <property type="evidence" value="ECO:0007669"/>
    <property type="project" value="UniProtKB-EC"/>
</dbReference>
<dbReference type="FunFam" id="1.10.340.70:FF:000003">
    <property type="entry name" value="Protein CBG25708"/>
    <property type="match status" value="1"/>
</dbReference>
<dbReference type="InterPro" id="IPR001584">
    <property type="entry name" value="Integrase_cat-core"/>
</dbReference>
<dbReference type="SUPFAM" id="SSF56672">
    <property type="entry name" value="DNA/RNA polymerases"/>
    <property type="match status" value="1"/>
</dbReference>
<dbReference type="Gene3D" id="3.30.420.10">
    <property type="entry name" value="Ribonuclease H-like superfamily/Ribonuclease H"/>
    <property type="match status" value="1"/>
</dbReference>
<dbReference type="PROSITE" id="PS50994">
    <property type="entry name" value="INTEGRASE"/>
    <property type="match status" value="1"/>
</dbReference>
<evidence type="ECO:0000259" key="2">
    <source>
        <dbReference type="PROSITE" id="PS50994"/>
    </source>
</evidence>
<dbReference type="EC" id="2.7.7.49" evidence="1"/>
<dbReference type="EMBL" id="JAHWGI010001033">
    <property type="protein sequence ID" value="KAK3921249.1"/>
    <property type="molecule type" value="Genomic_DNA"/>
</dbReference>
<organism evidence="3 4">
    <name type="scientific">Frankliniella fusca</name>
    <dbReference type="NCBI Taxonomy" id="407009"/>
    <lineage>
        <taxon>Eukaryota</taxon>
        <taxon>Metazoa</taxon>
        <taxon>Ecdysozoa</taxon>
        <taxon>Arthropoda</taxon>
        <taxon>Hexapoda</taxon>
        <taxon>Insecta</taxon>
        <taxon>Pterygota</taxon>
        <taxon>Neoptera</taxon>
        <taxon>Paraneoptera</taxon>
        <taxon>Thysanoptera</taxon>
        <taxon>Terebrantia</taxon>
        <taxon>Thripoidea</taxon>
        <taxon>Thripidae</taxon>
        <taxon>Frankliniella</taxon>
    </lineage>
</organism>
<dbReference type="SUPFAM" id="SSF53098">
    <property type="entry name" value="Ribonuclease H-like"/>
    <property type="match status" value="1"/>
</dbReference>
<evidence type="ECO:0000313" key="4">
    <source>
        <dbReference type="Proteomes" id="UP001219518"/>
    </source>
</evidence>
<comment type="caution">
    <text evidence="3">The sequence shown here is derived from an EMBL/GenBank/DDBJ whole genome shotgun (WGS) entry which is preliminary data.</text>
</comment>
<dbReference type="GO" id="GO:0042575">
    <property type="term" value="C:DNA polymerase complex"/>
    <property type="evidence" value="ECO:0007669"/>
    <property type="project" value="UniProtKB-ARBA"/>
</dbReference>
<dbReference type="InterPro" id="IPR012337">
    <property type="entry name" value="RNaseH-like_sf"/>
</dbReference>
<dbReference type="Gene3D" id="3.10.10.10">
    <property type="entry name" value="HIV Type 1 Reverse Transcriptase, subunit A, domain 1"/>
    <property type="match status" value="1"/>
</dbReference>
<feature type="domain" description="Integrase catalytic" evidence="2">
    <location>
        <begin position="412"/>
        <end position="575"/>
    </location>
</feature>
<proteinExistence type="predicted"/>
<dbReference type="GO" id="GO:0015074">
    <property type="term" value="P:DNA integration"/>
    <property type="evidence" value="ECO:0007669"/>
    <property type="project" value="InterPro"/>
</dbReference>
<dbReference type="CDD" id="cd01647">
    <property type="entry name" value="RT_LTR"/>
    <property type="match status" value="1"/>
</dbReference>
<reference evidence="3" key="2">
    <citation type="journal article" date="2023" name="BMC Genomics">
        <title>Pest status, molecular evolution, and epigenetic factors derived from the genome assembly of Frankliniella fusca, a thysanopteran phytovirus vector.</title>
        <authorList>
            <person name="Catto M.A."/>
            <person name="Labadie P.E."/>
            <person name="Jacobson A.L."/>
            <person name="Kennedy G.G."/>
            <person name="Srinivasan R."/>
            <person name="Hunt B.G."/>
        </authorList>
    </citation>
    <scope>NUCLEOTIDE SEQUENCE</scope>
    <source>
        <strain evidence="3">PL_HMW_Pooled</strain>
    </source>
</reference>
<dbReference type="GO" id="GO:0003676">
    <property type="term" value="F:nucleic acid binding"/>
    <property type="evidence" value="ECO:0007669"/>
    <property type="project" value="InterPro"/>
</dbReference>